<keyword evidence="2" id="KW-1185">Reference proteome</keyword>
<name>A0A927C4J0_9GAMM</name>
<accession>A0A927C4J0</accession>
<dbReference type="EMBL" id="JACXLD010000010">
    <property type="protein sequence ID" value="MBD2860033.1"/>
    <property type="molecule type" value="Genomic_DNA"/>
</dbReference>
<dbReference type="AlphaFoldDB" id="A0A927C4J0"/>
<reference evidence="1" key="1">
    <citation type="submission" date="2020-09" db="EMBL/GenBank/DDBJ databases">
        <authorList>
            <person name="Yoon J.-W."/>
        </authorList>
    </citation>
    <scope>NUCLEOTIDE SEQUENCE</scope>
    <source>
        <strain evidence="1">KMU-158</strain>
    </source>
</reference>
<dbReference type="CDD" id="cd00299">
    <property type="entry name" value="GST_C_family"/>
    <property type="match status" value="1"/>
</dbReference>
<proteinExistence type="predicted"/>
<protein>
    <submittedName>
        <fullName evidence="1">Glutathione S-transferase domain-containing protein</fullName>
    </submittedName>
</protein>
<dbReference type="Gene3D" id="1.20.1050.10">
    <property type="match status" value="1"/>
</dbReference>
<dbReference type="InterPro" id="IPR036282">
    <property type="entry name" value="Glutathione-S-Trfase_C_sf"/>
</dbReference>
<evidence type="ECO:0000313" key="1">
    <source>
        <dbReference type="EMBL" id="MBD2860033.1"/>
    </source>
</evidence>
<comment type="caution">
    <text evidence="1">The sequence shown here is derived from an EMBL/GenBank/DDBJ whole genome shotgun (WGS) entry which is preliminary data.</text>
</comment>
<dbReference type="RefSeq" id="WP_008250905.1">
    <property type="nucleotide sequence ID" value="NZ_JACXLD010000010.1"/>
</dbReference>
<organism evidence="1 2">
    <name type="scientific">Spongiibacter pelagi</name>
    <dbReference type="NCBI Taxonomy" id="2760804"/>
    <lineage>
        <taxon>Bacteria</taxon>
        <taxon>Pseudomonadati</taxon>
        <taxon>Pseudomonadota</taxon>
        <taxon>Gammaproteobacteria</taxon>
        <taxon>Cellvibrionales</taxon>
        <taxon>Spongiibacteraceae</taxon>
        <taxon>Spongiibacter</taxon>
    </lineage>
</organism>
<sequence>MLTPQNANTQTQMRAFIEQASLDDSRALGVSLGTSTPVLTLPVLRYCLKQQPALSVLWKYRKHPIPARRWGISMARSLPLPPSLSRKSLQNVGEELKNIEAMLQSGQEYLFGEFSQADIMMAAHFHRLEEVALGAILEEEKLPNIAAA</sequence>
<dbReference type="SUPFAM" id="SSF47616">
    <property type="entry name" value="GST C-terminal domain-like"/>
    <property type="match status" value="1"/>
</dbReference>
<dbReference type="Proteomes" id="UP000610558">
    <property type="component" value="Unassembled WGS sequence"/>
</dbReference>
<evidence type="ECO:0000313" key="2">
    <source>
        <dbReference type="Proteomes" id="UP000610558"/>
    </source>
</evidence>
<gene>
    <name evidence="1" type="ORF">IB286_13570</name>
</gene>